<keyword evidence="1" id="KW-0732">Signal</keyword>
<dbReference type="InterPro" id="IPR000757">
    <property type="entry name" value="Beta-glucanase-like"/>
</dbReference>
<dbReference type="PROSITE" id="PS51762">
    <property type="entry name" value="GH16_2"/>
    <property type="match status" value="1"/>
</dbReference>
<dbReference type="EMBL" id="JAULSN010000007">
    <property type="protein sequence ID" value="KAK3366740.1"/>
    <property type="molecule type" value="Genomic_DNA"/>
</dbReference>
<accession>A0AAE0JZ79</accession>
<keyword evidence="4" id="KW-1185">Reference proteome</keyword>
<dbReference type="PANTHER" id="PTHR10963:SF60">
    <property type="entry name" value="GRAM-NEGATIVE BACTERIA-BINDING PROTEIN 1-RELATED"/>
    <property type="match status" value="1"/>
</dbReference>
<dbReference type="SUPFAM" id="SSF49899">
    <property type="entry name" value="Concanavalin A-like lectins/glucanases"/>
    <property type="match status" value="1"/>
</dbReference>
<feature type="signal peptide" evidence="1">
    <location>
        <begin position="1"/>
        <end position="20"/>
    </location>
</feature>
<feature type="domain" description="GH16" evidence="2">
    <location>
        <begin position="16"/>
        <end position="316"/>
    </location>
</feature>
<dbReference type="Pfam" id="PF26113">
    <property type="entry name" value="GH16_XgeA"/>
    <property type="match status" value="1"/>
</dbReference>
<reference evidence="3" key="2">
    <citation type="submission" date="2023-06" db="EMBL/GenBank/DDBJ databases">
        <authorList>
            <consortium name="Lawrence Berkeley National Laboratory"/>
            <person name="Haridas S."/>
            <person name="Hensen N."/>
            <person name="Bonometti L."/>
            <person name="Westerberg I."/>
            <person name="Brannstrom I.O."/>
            <person name="Guillou S."/>
            <person name="Cros-Aarteil S."/>
            <person name="Calhoun S."/>
            <person name="Kuo A."/>
            <person name="Mondo S."/>
            <person name="Pangilinan J."/>
            <person name="Riley R."/>
            <person name="Labutti K."/>
            <person name="Andreopoulos B."/>
            <person name="Lipzen A."/>
            <person name="Chen C."/>
            <person name="Yanf M."/>
            <person name="Daum C."/>
            <person name="Ng V."/>
            <person name="Clum A."/>
            <person name="Steindorff A."/>
            <person name="Ohm R."/>
            <person name="Martin F."/>
            <person name="Silar P."/>
            <person name="Natvig D."/>
            <person name="Lalanne C."/>
            <person name="Gautier V."/>
            <person name="Ament-Velasquez S.L."/>
            <person name="Kruys A."/>
            <person name="Hutchinson M.I."/>
            <person name="Powell A.J."/>
            <person name="Barry K."/>
            <person name="Miller A.N."/>
            <person name="Grigoriev I.V."/>
            <person name="Debuchy R."/>
            <person name="Gladieux P."/>
            <person name="Thoren M.H."/>
            <person name="Johannesson H."/>
        </authorList>
    </citation>
    <scope>NUCLEOTIDE SEQUENCE</scope>
    <source>
        <strain evidence="3">CBS 958.72</strain>
    </source>
</reference>
<evidence type="ECO:0000256" key="1">
    <source>
        <dbReference type="SAM" id="SignalP"/>
    </source>
</evidence>
<dbReference type="AlphaFoldDB" id="A0AAE0JZ79"/>
<dbReference type="Proteomes" id="UP001287356">
    <property type="component" value="Unassembled WGS sequence"/>
</dbReference>
<dbReference type="Gene3D" id="2.60.120.200">
    <property type="match status" value="1"/>
</dbReference>
<dbReference type="GO" id="GO:0004553">
    <property type="term" value="F:hydrolase activity, hydrolyzing O-glycosyl compounds"/>
    <property type="evidence" value="ECO:0007669"/>
    <property type="project" value="InterPro"/>
</dbReference>
<gene>
    <name evidence="3" type="ORF">B0T24DRAFT_367423</name>
</gene>
<dbReference type="PANTHER" id="PTHR10963">
    <property type="entry name" value="GLYCOSYL HYDROLASE-RELATED"/>
    <property type="match status" value="1"/>
</dbReference>
<comment type="caution">
    <text evidence="3">The sequence shown here is derived from an EMBL/GenBank/DDBJ whole genome shotgun (WGS) entry which is preliminary data.</text>
</comment>
<dbReference type="GO" id="GO:0005975">
    <property type="term" value="P:carbohydrate metabolic process"/>
    <property type="evidence" value="ECO:0007669"/>
    <property type="project" value="InterPro"/>
</dbReference>
<proteinExistence type="predicted"/>
<name>A0AAE0JZ79_9PEZI</name>
<organism evidence="3 4">
    <name type="scientific">Lasiosphaeria ovina</name>
    <dbReference type="NCBI Taxonomy" id="92902"/>
    <lineage>
        <taxon>Eukaryota</taxon>
        <taxon>Fungi</taxon>
        <taxon>Dikarya</taxon>
        <taxon>Ascomycota</taxon>
        <taxon>Pezizomycotina</taxon>
        <taxon>Sordariomycetes</taxon>
        <taxon>Sordariomycetidae</taxon>
        <taxon>Sordariales</taxon>
        <taxon>Lasiosphaeriaceae</taxon>
        <taxon>Lasiosphaeria</taxon>
    </lineage>
</organism>
<evidence type="ECO:0000259" key="2">
    <source>
        <dbReference type="PROSITE" id="PS51762"/>
    </source>
</evidence>
<protein>
    <submittedName>
        <fullName evidence="3">Concanavalin A-like lectin/glucanase domain-containing protein</fullName>
    </submittedName>
</protein>
<feature type="chain" id="PRO_5042291913" evidence="1">
    <location>
        <begin position="21"/>
        <end position="316"/>
    </location>
</feature>
<sequence length="316" mass="33296">MTGLLLRVLLGAALLHTVATAPTKHVVGRGIAMPAGYSRILFQDDFSTQAAGSPPSPAKWAVQAGTGYANGPESWGTHEVQSYGDSRDNLRVTAAGTLLITPINKGGSWTSGRIETASGITLVCAAGAKLRIEASLRFGEAPVWQQMGIWPSFWAMGSDLRRRPNEMWPSAGEVDIAESINGVPTVWHTLHCGTAPAGPCDEFTGISSTAPFSRGDFHTVAVEIDRTNPGGDWRGETLTWYVDGAVTATVAGTRVNDEAAWTAVTRNPKFLILNVAIGGDFPDNVANDAHVHTPTPQTVGGAGASLEVNYVAVFST</sequence>
<dbReference type="InterPro" id="IPR050546">
    <property type="entry name" value="Glycosyl_Hydrlase_16"/>
</dbReference>
<dbReference type="InterPro" id="IPR013320">
    <property type="entry name" value="ConA-like_dom_sf"/>
</dbReference>
<reference evidence="3" key="1">
    <citation type="journal article" date="2023" name="Mol. Phylogenet. Evol.">
        <title>Genome-scale phylogeny and comparative genomics of the fungal order Sordariales.</title>
        <authorList>
            <person name="Hensen N."/>
            <person name="Bonometti L."/>
            <person name="Westerberg I."/>
            <person name="Brannstrom I.O."/>
            <person name="Guillou S."/>
            <person name="Cros-Aarteil S."/>
            <person name="Calhoun S."/>
            <person name="Haridas S."/>
            <person name="Kuo A."/>
            <person name="Mondo S."/>
            <person name="Pangilinan J."/>
            <person name="Riley R."/>
            <person name="LaButti K."/>
            <person name="Andreopoulos B."/>
            <person name="Lipzen A."/>
            <person name="Chen C."/>
            <person name="Yan M."/>
            <person name="Daum C."/>
            <person name="Ng V."/>
            <person name="Clum A."/>
            <person name="Steindorff A."/>
            <person name="Ohm R.A."/>
            <person name="Martin F."/>
            <person name="Silar P."/>
            <person name="Natvig D.O."/>
            <person name="Lalanne C."/>
            <person name="Gautier V."/>
            <person name="Ament-Velasquez S.L."/>
            <person name="Kruys A."/>
            <person name="Hutchinson M.I."/>
            <person name="Powell A.J."/>
            <person name="Barry K."/>
            <person name="Miller A.N."/>
            <person name="Grigoriev I.V."/>
            <person name="Debuchy R."/>
            <person name="Gladieux P."/>
            <person name="Hiltunen Thoren M."/>
            <person name="Johannesson H."/>
        </authorList>
    </citation>
    <scope>NUCLEOTIDE SEQUENCE</scope>
    <source>
        <strain evidence="3">CBS 958.72</strain>
    </source>
</reference>
<evidence type="ECO:0000313" key="4">
    <source>
        <dbReference type="Proteomes" id="UP001287356"/>
    </source>
</evidence>
<evidence type="ECO:0000313" key="3">
    <source>
        <dbReference type="EMBL" id="KAK3366740.1"/>
    </source>
</evidence>